<dbReference type="Pfam" id="PF04688">
    <property type="entry name" value="Holin_SPP1"/>
    <property type="match status" value="1"/>
</dbReference>
<feature type="transmembrane region" description="Helical" evidence="6">
    <location>
        <begin position="38"/>
        <end position="57"/>
    </location>
</feature>
<sequence>MKNISNGTIARTIVLILALVNQVLAIAGRGTIDIADDTIYQLCTLGATVITALAAWWKNNSFTAAAIAGDDTKRAAKLGIENIDAEIGTDRQEAESDDDDNGYSKEEE</sequence>
<keyword evidence="3 6" id="KW-1133">Transmembrane helix</keyword>
<organism evidence="7">
    <name type="scientific">virus sp. ctyMK1</name>
    <dbReference type="NCBI Taxonomy" id="2828002"/>
    <lineage>
        <taxon>Viruses</taxon>
    </lineage>
</organism>
<proteinExistence type="predicted"/>
<evidence type="ECO:0000256" key="5">
    <source>
        <dbReference type="SAM" id="MobiDB-lite"/>
    </source>
</evidence>
<dbReference type="InterPro" id="IPR006479">
    <property type="entry name" value="Holin"/>
</dbReference>
<dbReference type="NCBIfam" id="TIGR01592">
    <property type="entry name" value="holin_SPP1"/>
    <property type="match status" value="1"/>
</dbReference>
<name>A0A8S5RF49_9VIRU</name>
<protein>
    <submittedName>
        <fullName evidence="7">Holin</fullName>
    </submittedName>
</protein>
<dbReference type="EMBL" id="BK059098">
    <property type="protein sequence ID" value="DAE29746.1"/>
    <property type="molecule type" value="Genomic_DNA"/>
</dbReference>
<keyword evidence="2 6" id="KW-0812">Transmembrane</keyword>
<accession>A0A8S5RF49</accession>
<evidence type="ECO:0000256" key="1">
    <source>
        <dbReference type="ARBA" id="ARBA00004370"/>
    </source>
</evidence>
<evidence type="ECO:0000256" key="6">
    <source>
        <dbReference type="SAM" id="Phobius"/>
    </source>
</evidence>
<comment type="subcellular location">
    <subcellularLocation>
        <location evidence="1">Membrane</location>
    </subcellularLocation>
</comment>
<dbReference type="GO" id="GO:0016020">
    <property type="term" value="C:membrane"/>
    <property type="evidence" value="ECO:0007669"/>
    <property type="project" value="UniProtKB-SubCell"/>
</dbReference>
<feature type="region of interest" description="Disordered" evidence="5">
    <location>
        <begin position="86"/>
        <end position="108"/>
    </location>
</feature>
<evidence type="ECO:0000313" key="7">
    <source>
        <dbReference type="EMBL" id="DAE29746.1"/>
    </source>
</evidence>
<reference evidence="7" key="1">
    <citation type="journal article" date="2021" name="Proc. Natl. Acad. Sci. U.S.A.">
        <title>A Catalog of Tens of Thousands of Viruses from Human Metagenomes Reveals Hidden Associations with Chronic Diseases.</title>
        <authorList>
            <person name="Tisza M.J."/>
            <person name="Buck C.B."/>
        </authorList>
    </citation>
    <scope>NUCLEOTIDE SEQUENCE</scope>
    <source>
        <strain evidence="7">CtyMK1</strain>
    </source>
</reference>
<feature type="transmembrane region" description="Helical" evidence="6">
    <location>
        <begin position="12"/>
        <end position="32"/>
    </location>
</feature>
<evidence type="ECO:0000256" key="2">
    <source>
        <dbReference type="ARBA" id="ARBA00022692"/>
    </source>
</evidence>
<evidence type="ECO:0000256" key="3">
    <source>
        <dbReference type="ARBA" id="ARBA00022989"/>
    </source>
</evidence>
<keyword evidence="4 6" id="KW-0472">Membrane</keyword>
<evidence type="ECO:0000256" key="4">
    <source>
        <dbReference type="ARBA" id="ARBA00023136"/>
    </source>
</evidence>